<dbReference type="PANTHER" id="PTHR12709:SF5">
    <property type="entry name" value="DNA-DIRECTED RNA POLYMERASE I SUBUNIT RPA43"/>
    <property type="match status" value="1"/>
</dbReference>
<feature type="compositionally biased region" description="Basic and acidic residues" evidence="5">
    <location>
        <begin position="304"/>
        <end position="317"/>
    </location>
</feature>
<sequence length="343" mass="37343">MSHTAQNHTKKRKHAAAESNLGVEPSTKRAKVKDKSGKGKGRATDNASEFRIIQAKMAVTIPPVFANNPRAGAEEMLDSLLMRYVPALGSVVLAHNNLQFLDNTATIKADCPFANCRIAFDATVWSPQVGMKLIGKVKLCSPDHIALLVHHTFNVSIPRHHIPIDNWEFEYGPAENDPEFGAEITGEDGQQADVASGIEGSGRWVHKLTGATLGGEDGYLEFTVVGMTVANQMLSLLGSIQPDPFSMEHVPTTASSIHAPRSITKQTAPTEELLELGIDEGDDSNDEDPFDERSSVEEEATSAKIERTSGDKEAETKRKWKVARPHADENGDGEEGTKVRKKK</sequence>
<evidence type="ECO:0000256" key="1">
    <source>
        <dbReference type="ARBA" id="ARBA00004123"/>
    </source>
</evidence>
<dbReference type="AlphaFoldDB" id="A0A2H3JJF5"/>
<comment type="subcellular location">
    <subcellularLocation>
        <location evidence="1">Nucleus</location>
    </subcellularLocation>
</comment>
<protein>
    <recommendedName>
        <fullName evidence="6">RPA43 OB domain-containing protein</fullName>
    </recommendedName>
</protein>
<feature type="region of interest" description="Disordered" evidence="5">
    <location>
        <begin position="1"/>
        <end position="45"/>
    </location>
</feature>
<proteinExistence type="predicted"/>
<feature type="domain" description="RPA43 OB" evidence="6">
    <location>
        <begin position="127"/>
        <end position="240"/>
    </location>
</feature>
<evidence type="ECO:0000256" key="5">
    <source>
        <dbReference type="SAM" id="MobiDB-lite"/>
    </source>
</evidence>
<keyword evidence="8" id="KW-1185">Reference proteome</keyword>
<keyword evidence="2" id="KW-0240">DNA-directed RNA polymerase</keyword>
<keyword evidence="3" id="KW-0804">Transcription</keyword>
<dbReference type="EMBL" id="KB467865">
    <property type="protein sequence ID" value="PCH36117.1"/>
    <property type="molecule type" value="Genomic_DNA"/>
</dbReference>
<evidence type="ECO:0000256" key="2">
    <source>
        <dbReference type="ARBA" id="ARBA00022478"/>
    </source>
</evidence>
<dbReference type="InterPro" id="IPR036898">
    <property type="entry name" value="RNA_pol_Rpb7-like_N_sf"/>
</dbReference>
<name>A0A2H3JJF5_WOLCO</name>
<dbReference type="Proteomes" id="UP000218811">
    <property type="component" value="Unassembled WGS sequence"/>
</dbReference>
<feature type="compositionally biased region" description="Acidic residues" evidence="5">
    <location>
        <begin position="277"/>
        <end position="290"/>
    </location>
</feature>
<dbReference type="GO" id="GO:0006352">
    <property type="term" value="P:DNA-templated transcription initiation"/>
    <property type="evidence" value="ECO:0007669"/>
    <property type="project" value="InterPro"/>
</dbReference>
<evidence type="ECO:0000313" key="7">
    <source>
        <dbReference type="EMBL" id="PCH36117.1"/>
    </source>
</evidence>
<dbReference type="GO" id="GO:0005736">
    <property type="term" value="C:RNA polymerase I complex"/>
    <property type="evidence" value="ECO:0007669"/>
    <property type="project" value="TreeGrafter"/>
</dbReference>
<dbReference type="Gene3D" id="3.30.1490.120">
    <property type="entry name" value="RNA polymerase Rpb7-like, N-terminal domain"/>
    <property type="match status" value="1"/>
</dbReference>
<dbReference type="InterPro" id="IPR045113">
    <property type="entry name" value="Rpb7-like"/>
</dbReference>
<keyword evidence="4" id="KW-0539">Nucleus</keyword>
<dbReference type="PANTHER" id="PTHR12709">
    <property type="entry name" value="DNA-DIRECTED RNA POLYMERASE II, III"/>
    <property type="match status" value="1"/>
</dbReference>
<accession>A0A2H3JJF5</accession>
<dbReference type="OMA" id="YMQTASH"/>
<dbReference type="Gene3D" id="2.40.50.1060">
    <property type="match status" value="1"/>
</dbReference>
<dbReference type="GO" id="GO:0006362">
    <property type="term" value="P:transcription elongation by RNA polymerase I"/>
    <property type="evidence" value="ECO:0007669"/>
    <property type="project" value="TreeGrafter"/>
</dbReference>
<evidence type="ECO:0000259" key="6">
    <source>
        <dbReference type="Pfam" id="PF17875"/>
    </source>
</evidence>
<dbReference type="OrthoDB" id="10250504at2759"/>
<evidence type="ECO:0000256" key="4">
    <source>
        <dbReference type="ARBA" id="ARBA00023242"/>
    </source>
</evidence>
<dbReference type="InterPro" id="IPR041901">
    <property type="entry name" value="RNAP_I_Rpa43_N"/>
</dbReference>
<gene>
    <name evidence="7" type="ORF">WOLCODRAFT_166700</name>
</gene>
<dbReference type="InterPro" id="IPR041178">
    <property type="entry name" value="RPA43_OB"/>
</dbReference>
<dbReference type="Pfam" id="PF17875">
    <property type="entry name" value="RPA43_OB"/>
    <property type="match status" value="1"/>
</dbReference>
<feature type="region of interest" description="Disordered" evidence="5">
    <location>
        <begin position="277"/>
        <end position="343"/>
    </location>
</feature>
<evidence type="ECO:0000313" key="8">
    <source>
        <dbReference type="Proteomes" id="UP000218811"/>
    </source>
</evidence>
<reference evidence="7 8" key="1">
    <citation type="journal article" date="2012" name="Science">
        <title>The Paleozoic origin of enzymatic lignin decomposition reconstructed from 31 fungal genomes.</title>
        <authorList>
            <person name="Floudas D."/>
            <person name="Binder M."/>
            <person name="Riley R."/>
            <person name="Barry K."/>
            <person name="Blanchette R.A."/>
            <person name="Henrissat B."/>
            <person name="Martinez A.T."/>
            <person name="Otillar R."/>
            <person name="Spatafora J.W."/>
            <person name="Yadav J.S."/>
            <person name="Aerts A."/>
            <person name="Benoit I."/>
            <person name="Boyd A."/>
            <person name="Carlson A."/>
            <person name="Copeland A."/>
            <person name="Coutinho P.M."/>
            <person name="de Vries R.P."/>
            <person name="Ferreira P."/>
            <person name="Findley K."/>
            <person name="Foster B."/>
            <person name="Gaskell J."/>
            <person name="Glotzer D."/>
            <person name="Gorecki P."/>
            <person name="Heitman J."/>
            <person name="Hesse C."/>
            <person name="Hori C."/>
            <person name="Igarashi K."/>
            <person name="Jurgens J.A."/>
            <person name="Kallen N."/>
            <person name="Kersten P."/>
            <person name="Kohler A."/>
            <person name="Kuees U."/>
            <person name="Kumar T.K.A."/>
            <person name="Kuo A."/>
            <person name="LaButti K."/>
            <person name="Larrondo L.F."/>
            <person name="Lindquist E."/>
            <person name="Ling A."/>
            <person name="Lombard V."/>
            <person name="Lucas S."/>
            <person name="Lundell T."/>
            <person name="Martin R."/>
            <person name="McLaughlin D.J."/>
            <person name="Morgenstern I."/>
            <person name="Morin E."/>
            <person name="Murat C."/>
            <person name="Nagy L.G."/>
            <person name="Nolan M."/>
            <person name="Ohm R.A."/>
            <person name="Patyshakuliyeva A."/>
            <person name="Rokas A."/>
            <person name="Ruiz-Duenas F.J."/>
            <person name="Sabat G."/>
            <person name="Salamov A."/>
            <person name="Samejima M."/>
            <person name="Schmutz J."/>
            <person name="Slot J.C."/>
            <person name="St John F."/>
            <person name="Stenlid J."/>
            <person name="Sun H."/>
            <person name="Sun S."/>
            <person name="Syed K."/>
            <person name="Tsang A."/>
            <person name="Wiebenga A."/>
            <person name="Young D."/>
            <person name="Pisabarro A."/>
            <person name="Eastwood D.C."/>
            <person name="Martin F."/>
            <person name="Cullen D."/>
            <person name="Grigoriev I.V."/>
            <person name="Hibbett D.S."/>
        </authorList>
    </citation>
    <scope>NUCLEOTIDE SEQUENCE [LARGE SCALE GENOMIC DNA]</scope>
    <source>
        <strain evidence="7 8">MD-104</strain>
    </source>
</reference>
<organism evidence="7 8">
    <name type="scientific">Wolfiporia cocos (strain MD-104)</name>
    <name type="common">Brown rot fungus</name>
    <dbReference type="NCBI Taxonomy" id="742152"/>
    <lineage>
        <taxon>Eukaryota</taxon>
        <taxon>Fungi</taxon>
        <taxon>Dikarya</taxon>
        <taxon>Basidiomycota</taxon>
        <taxon>Agaricomycotina</taxon>
        <taxon>Agaricomycetes</taxon>
        <taxon>Polyporales</taxon>
        <taxon>Phaeolaceae</taxon>
        <taxon>Wolfiporia</taxon>
    </lineage>
</organism>
<evidence type="ECO:0000256" key="3">
    <source>
        <dbReference type="ARBA" id="ARBA00023163"/>
    </source>
</evidence>
<dbReference type="CDD" id="cd04328">
    <property type="entry name" value="RNAP_I_Rpa43_N"/>
    <property type="match status" value="1"/>
</dbReference>
<dbReference type="STRING" id="742152.A0A2H3JJF5"/>